<organism evidence="1 2">
    <name type="scientific">Paramesorhizobium deserti</name>
    <dbReference type="NCBI Taxonomy" id="1494590"/>
    <lineage>
        <taxon>Bacteria</taxon>
        <taxon>Pseudomonadati</taxon>
        <taxon>Pseudomonadota</taxon>
        <taxon>Alphaproteobacteria</taxon>
        <taxon>Hyphomicrobiales</taxon>
        <taxon>Phyllobacteriaceae</taxon>
        <taxon>Paramesorhizobium</taxon>
    </lineage>
</organism>
<sequence length="123" mass="13900">MRETHRQPNLQPFRDDPDCWLVASIEDYDLENDTARPGPIFSERVISPPAPPDITSAADALAVILNDRGRVDVDHIVELLHRDAEAVIAKLGEAIFRDPADGAWQTSDAYLSGPMRRRRSRRR</sequence>
<comment type="caution">
    <text evidence="1">The sequence shown here is derived from an EMBL/GenBank/DDBJ whole genome shotgun (WGS) entry which is preliminary data.</text>
</comment>
<dbReference type="STRING" id="1494590.ATN84_18660"/>
<dbReference type="AlphaFoldDB" id="A0A135HQ24"/>
<protein>
    <submittedName>
        <fullName evidence="1">Uncharacterized protein</fullName>
    </submittedName>
</protein>
<dbReference type="EMBL" id="LNTU01000038">
    <property type="protein sequence ID" value="KXF75294.1"/>
    <property type="molecule type" value="Genomic_DNA"/>
</dbReference>
<reference evidence="1 2" key="1">
    <citation type="submission" date="2015-11" db="EMBL/GenBank/DDBJ databases">
        <title>Draft genome sequence of Paramesorhizobium deserti A-3-E, a strain highly resistant to diverse beta-lactam antibiotics.</title>
        <authorList>
            <person name="Lv R."/>
            <person name="Yang X."/>
            <person name="Fang N."/>
            <person name="Guo J."/>
            <person name="Luo X."/>
            <person name="Peng F."/>
            <person name="Yang R."/>
            <person name="Cui Y."/>
            <person name="Fang C."/>
            <person name="Song Y."/>
        </authorList>
    </citation>
    <scope>NUCLEOTIDE SEQUENCE [LARGE SCALE GENOMIC DNA]</scope>
    <source>
        <strain evidence="1 2">A-3-E</strain>
    </source>
</reference>
<keyword evidence="2" id="KW-1185">Reference proteome</keyword>
<name>A0A135HQ24_9HYPH</name>
<gene>
    <name evidence="1" type="ORF">ATN84_18660</name>
</gene>
<accession>A0A135HQ24</accession>
<evidence type="ECO:0000313" key="2">
    <source>
        <dbReference type="Proteomes" id="UP000070107"/>
    </source>
</evidence>
<dbReference type="Proteomes" id="UP000070107">
    <property type="component" value="Unassembled WGS sequence"/>
</dbReference>
<proteinExistence type="predicted"/>
<evidence type="ECO:0000313" key="1">
    <source>
        <dbReference type="EMBL" id="KXF75294.1"/>
    </source>
</evidence>